<dbReference type="Proteomes" id="UP000030481">
    <property type="component" value="Unassembled WGS sequence"/>
</dbReference>
<dbReference type="RefSeq" id="WP_032517846.1">
    <property type="nucleotide sequence ID" value="NZ_JNAR01000005.1"/>
</dbReference>
<gene>
    <name evidence="6" type="ORF">EV01_0390</name>
</gene>
<keyword evidence="3" id="KW-0378">Hydrolase</keyword>
<dbReference type="GO" id="GO:0006508">
    <property type="term" value="P:proteolysis"/>
    <property type="evidence" value="ECO:0007669"/>
    <property type="project" value="UniProtKB-KW"/>
</dbReference>
<evidence type="ECO:0000313" key="6">
    <source>
        <dbReference type="EMBL" id="KGG10216.1"/>
    </source>
</evidence>
<comment type="caution">
    <text evidence="6">The sequence shown here is derived from an EMBL/GenBank/DDBJ whole genome shotgun (WGS) entry which is preliminary data.</text>
</comment>
<feature type="domain" description="NlpC/P60" evidence="5">
    <location>
        <begin position="105"/>
        <end position="242"/>
    </location>
</feature>
<dbReference type="PANTHER" id="PTHR47053">
    <property type="entry name" value="MUREIN DD-ENDOPEPTIDASE MEPH-RELATED"/>
    <property type="match status" value="1"/>
</dbReference>
<accession>A0A0A2B8L1</accession>
<dbReference type="PROSITE" id="PS51935">
    <property type="entry name" value="NLPC_P60"/>
    <property type="match status" value="1"/>
</dbReference>
<organism evidence="6 7">
    <name type="scientific">Prochlorococcus marinus str. MIT 9401</name>
    <dbReference type="NCBI Taxonomy" id="167551"/>
    <lineage>
        <taxon>Bacteria</taxon>
        <taxon>Bacillati</taxon>
        <taxon>Cyanobacteriota</taxon>
        <taxon>Cyanophyceae</taxon>
        <taxon>Synechococcales</taxon>
        <taxon>Prochlorococcaceae</taxon>
        <taxon>Prochlorococcus</taxon>
    </lineage>
</organism>
<dbReference type="Pfam" id="PF00877">
    <property type="entry name" value="NLPC_P60"/>
    <property type="match status" value="1"/>
</dbReference>
<dbReference type="SUPFAM" id="SSF54001">
    <property type="entry name" value="Cysteine proteinases"/>
    <property type="match status" value="1"/>
</dbReference>
<keyword evidence="2" id="KW-0645">Protease</keyword>
<dbReference type="EMBL" id="JNAR01000005">
    <property type="protein sequence ID" value="KGG10216.1"/>
    <property type="molecule type" value="Genomic_DNA"/>
</dbReference>
<keyword evidence="4" id="KW-0788">Thiol protease</keyword>
<evidence type="ECO:0000313" key="7">
    <source>
        <dbReference type="Proteomes" id="UP000030481"/>
    </source>
</evidence>
<dbReference type="GO" id="GO:0008234">
    <property type="term" value="F:cysteine-type peptidase activity"/>
    <property type="evidence" value="ECO:0007669"/>
    <property type="project" value="UniProtKB-KW"/>
</dbReference>
<dbReference type="InterPro" id="IPR051202">
    <property type="entry name" value="Peptidase_C40"/>
</dbReference>
<reference evidence="7" key="1">
    <citation type="journal article" date="2014" name="Sci. Data">
        <title>Genomes of diverse isolates of the marine cyanobacterium Prochlorococcus.</title>
        <authorList>
            <person name="Biller S."/>
            <person name="Berube P."/>
            <person name="Thompson J."/>
            <person name="Kelly L."/>
            <person name="Roggensack S."/>
            <person name="Awad L."/>
            <person name="Roache-Johnson K."/>
            <person name="Ding H."/>
            <person name="Giovannoni S.J."/>
            <person name="Moore L.R."/>
            <person name="Chisholm S.W."/>
        </authorList>
    </citation>
    <scope>NUCLEOTIDE SEQUENCE [LARGE SCALE GENOMIC DNA]</scope>
</reference>
<evidence type="ECO:0000256" key="3">
    <source>
        <dbReference type="ARBA" id="ARBA00022801"/>
    </source>
</evidence>
<dbReference type="InterPro" id="IPR000064">
    <property type="entry name" value="NLP_P60_dom"/>
</dbReference>
<dbReference type="SUPFAM" id="SSF82057">
    <property type="entry name" value="Prokaryotic SH3-related domain"/>
    <property type="match status" value="1"/>
</dbReference>
<dbReference type="AlphaFoldDB" id="A0A0A2B8L1"/>
<evidence type="ECO:0000256" key="1">
    <source>
        <dbReference type="ARBA" id="ARBA00007074"/>
    </source>
</evidence>
<dbReference type="Gene3D" id="2.30.30.40">
    <property type="entry name" value="SH3 Domains"/>
    <property type="match status" value="1"/>
</dbReference>
<evidence type="ECO:0000256" key="2">
    <source>
        <dbReference type="ARBA" id="ARBA00022670"/>
    </source>
</evidence>
<evidence type="ECO:0000259" key="5">
    <source>
        <dbReference type="PROSITE" id="PS51935"/>
    </source>
</evidence>
<protein>
    <recommendedName>
        <fullName evidence="5">NlpC/P60 domain-containing protein</fullName>
    </recommendedName>
</protein>
<proteinExistence type="inferred from homology"/>
<dbReference type="InterPro" id="IPR038765">
    <property type="entry name" value="Papain-like_cys_pep_sf"/>
</dbReference>
<sequence>MEVYKNPISLFKQTNFSKTIWWKLKVNISGYQNETEDKLVTEILENRIFRLLYPKIFQHKNKISRILIQLYEDGYVCWINLDGLVIDKCELSKNEHLSNTHIFIKDKVPSILQWIKDQSELNNEYLWGGTLGPNFDCSGLIQTAFYKHHIYIPRDSFQIKSFCKHLFYFKEINKNLEPGDLLFFGNEGQCDHIGIYKGDGLYYHSSGKEFGRNGIGLDTLKETNNSISLHYQSKLISAGRVIRGYRWDRTIR</sequence>
<evidence type="ECO:0000256" key="4">
    <source>
        <dbReference type="ARBA" id="ARBA00022807"/>
    </source>
</evidence>
<name>A0A0A2B8L1_PROMR</name>
<dbReference type="PANTHER" id="PTHR47053:SF1">
    <property type="entry name" value="MUREIN DD-ENDOPEPTIDASE MEPH-RELATED"/>
    <property type="match status" value="1"/>
</dbReference>
<comment type="similarity">
    <text evidence="1">Belongs to the peptidase C40 family.</text>
</comment>
<dbReference type="Gene3D" id="3.90.1720.10">
    <property type="entry name" value="endopeptidase domain like (from Nostoc punctiforme)"/>
    <property type="match status" value="1"/>
</dbReference>